<dbReference type="Proteomes" id="UP000176901">
    <property type="component" value="Unassembled WGS sequence"/>
</dbReference>
<name>A0A1G2R3Q1_9BACT</name>
<accession>A0A1G2R3Q1</accession>
<dbReference type="AlphaFoldDB" id="A0A1G2R3Q1"/>
<protein>
    <submittedName>
        <fullName evidence="1">Uncharacterized protein</fullName>
    </submittedName>
</protein>
<dbReference type="STRING" id="1802451.A3C82_01725"/>
<sequence>MPCTTAFLRVCTTCSWPVTSEKDFGLYFLYNTRFIFVLKENIDRTGGVGRIGYPPVVEKQ</sequence>
<proteinExistence type="predicted"/>
<gene>
    <name evidence="1" type="ORF">A3C82_01725</name>
</gene>
<evidence type="ECO:0000313" key="1">
    <source>
        <dbReference type="EMBL" id="OHA67347.1"/>
    </source>
</evidence>
<comment type="caution">
    <text evidence="1">The sequence shown here is derived from an EMBL/GenBank/DDBJ whole genome shotgun (WGS) entry which is preliminary data.</text>
</comment>
<evidence type="ECO:0000313" key="2">
    <source>
        <dbReference type="Proteomes" id="UP000176901"/>
    </source>
</evidence>
<reference evidence="1 2" key="1">
    <citation type="journal article" date="2016" name="Nat. Commun.">
        <title>Thousands of microbial genomes shed light on interconnected biogeochemical processes in an aquifer system.</title>
        <authorList>
            <person name="Anantharaman K."/>
            <person name="Brown C.T."/>
            <person name="Hug L.A."/>
            <person name="Sharon I."/>
            <person name="Castelle C.J."/>
            <person name="Probst A.J."/>
            <person name="Thomas B.C."/>
            <person name="Singh A."/>
            <person name="Wilkins M.J."/>
            <person name="Karaoz U."/>
            <person name="Brodie E.L."/>
            <person name="Williams K.H."/>
            <person name="Hubbard S.S."/>
            <person name="Banfield J.F."/>
        </authorList>
    </citation>
    <scope>NUCLEOTIDE SEQUENCE [LARGE SCALE GENOMIC DNA]</scope>
</reference>
<organism evidence="1 2">
    <name type="scientific">Candidatus Wildermuthbacteria bacterium RIFCSPHIGHO2_02_FULL_47_12</name>
    <dbReference type="NCBI Taxonomy" id="1802451"/>
    <lineage>
        <taxon>Bacteria</taxon>
        <taxon>Candidatus Wildermuthiibacteriota</taxon>
    </lineage>
</organism>
<dbReference type="EMBL" id="MHTW01000014">
    <property type="protein sequence ID" value="OHA67347.1"/>
    <property type="molecule type" value="Genomic_DNA"/>
</dbReference>